<accession>A0A1M6I0I1</accession>
<keyword evidence="2" id="KW-1185">Reference proteome</keyword>
<dbReference type="AlphaFoldDB" id="A0A1M6I0I1"/>
<dbReference type="RefSeq" id="WP_143183242.1">
    <property type="nucleotide sequence ID" value="NZ_FQYR01000003.1"/>
</dbReference>
<dbReference type="EMBL" id="FQYR01000003">
    <property type="protein sequence ID" value="SHJ27784.1"/>
    <property type="molecule type" value="Genomic_DNA"/>
</dbReference>
<protein>
    <recommendedName>
        <fullName evidence="3">DUF1795 domain-containing protein</fullName>
    </recommendedName>
</protein>
<name>A0A1M6I0I1_9BACT</name>
<sequence length="175" mass="19795">MKLRMFALIPVLCAVVSSCEDKTQPVEVTQTRNLTTFDQDSVLHMVMPKEWRRVQATKFRDFNFKFNKDGEVYLSLVSGSIKDNASRWLRQFGQSPEVEIADLEKIEMLGSEGVIIETSGKFSGMGGVEKNDMALLGALVFSRNNLISVKMVGNKDEVAAQRENFISYCKSLKWK</sequence>
<organism evidence="1 2">
    <name type="scientific">Rubritalea squalenifaciens DSM 18772</name>
    <dbReference type="NCBI Taxonomy" id="1123071"/>
    <lineage>
        <taxon>Bacteria</taxon>
        <taxon>Pseudomonadati</taxon>
        <taxon>Verrucomicrobiota</taxon>
        <taxon>Verrucomicrobiia</taxon>
        <taxon>Verrucomicrobiales</taxon>
        <taxon>Rubritaleaceae</taxon>
        <taxon>Rubritalea</taxon>
    </lineage>
</organism>
<dbReference type="OrthoDB" id="5764172at2"/>
<dbReference type="PROSITE" id="PS51257">
    <property type="entry name" value="PROKAR_LIPOPROTEIN"/>
    <property type="match status" value="1"/>
</dbReference>
<gene>
    <name evidence="1" type="ORF">SAMN02745181_1635</name>
</gene>
<reference evidence="1 2" key="1">
    <citation type="submission" date="2016-11" db="EMBL/GenBank/DDBJ databases">
        <authorList>
            <person name="Jaros S."/>
            <person name="Januszkiewicz K."/>
            <person name="Wedrychowicz H."/>
        </authorList>
    </citation>
    <scope>NUCLEOTIDE SEQUENCE [LARGE SCALE GENOMIC DNA]</scope>
    <source>
        <strain evidence="1 2">DSM 18772</strain>
    </source>
</reference>
<dbReference type="Proteomes" id="UP000184510">
    <property type="component" value="Unassembled WGS sequence"/>
</dbReference>
<dbReference type="InParanoid" id="A0A1M6I0I1"/>
<evidence type="ECO:0000313" key="1">
    <source>
        <dbReference type="EMBL" id="SHJ27784.1"/>
    </source>
</evidence>
<evidence type="ECO:0000313" key="2">
    <source>
        <dbReference type="Proteomes" id="UP000184510"/>
    </source>
</evidence>
<evidence type="ECO:0008006" key="3">
    <source>
        <dbReference type="Google" id="ProtNLM"/>
    </source>
</evidence>
<dbReference type="STRING" id="1123071.SAMN02745181_1635"/>
<proteinExistence type="predicted"/>